<name>A0A0A0B369_9CELL</name>
<dbReference type="AlphaFoldDB" id="A0A0A0B369"/>
<protein>
    <submittedName>
        <fullName evidence="1">Uncharacterized protein</fullName>
    </submittedName>
</protein>
<comment type="caution">
    <text evidence="1">The sequence shown here is derived from an EMBL/GenBank/DDBJ whole genome shotgun (WGS) entry which is preliminary data.</text>
</comment>
<gene>
    <name evidence="1" type="ORF">Q760_07540</name>
</gene>
<organism evidence="1 2">
    <name type="scientific">Cellulomonas cellasea DSM 20118</name>
    <dbReference type="NCBI Taxonomy" id="1408250"/>
    <lineage>
        <taxon>Bacteria</taxon>
        <taxon>Bacillati</taxon>
        <taxon>Actinomycetota</taxon>
        <taxon>Actinomycetes</taxon>
        <taxon>Micrococcales</taxon>
        <taxon>Cellulomonadaceae</taxon>
        <taxon>Cellulomonas</taxon>
    </lineage>
</organism>
<dbReference type="Proteomes" id="UP000029833">
    <property type="component" value="Unassembled WGS sequence"/>
</dbReference>
<dbReference type="EMBL" id="AXNT01000190">
    <property type="protein sequence ID" value="KGM00578.1"/>
    <property type="molecule type" value="Genomic_DNA"/>
</dbReference>
<dbReference type="STRING" id="1408250.Q760_07540"/>
<accession>A0A0A0B369</accession>
<evidence type="ECO:0000313" key="2">
    <source>
        <dbReference type="Proteomes" id="UP000029833"/>
    </source>
</evidence>
<sequence>MQLLGIDEGLYFRLKSAWNRHLEAGAPTFDPDLLDDGAVRECAVLKHGFHRRQFMGLDSPALRAVSDRGLLAVEPWDDREASSWIQADWDHHHTSFDHGWSRMEAALESSSGALLLDEGVGERLVATELSTDYPSVQTLNNAVELLRMIDGLSDATLDEVVDIRADLAPYLIPFRGFVLQRSAAIDLDPGAPIAEKRRQVALAWESEVAPAVRELEHHVNSSKFLSTLAKTAGDGPEAAIGIGLGLATALGSGAIGVTALAGVGVAALPTLIKAAGRTLDARRQVRRDGAYLIYDVKRRLRRRRRS</sequence>
<evidence type="ECO:0000313" key="1">
    <source>
        <dbReference type="EMBL" id="KGM00578.1"/>
    </source>
</evidence>
<reference evidence="1 2" key="1">
    <citation type="submission" date="2013-10" db="EMBL/GenBank/DDBJ databases">
        <authorList>
            <person name="Wang G."/>
            <person name="Zhuang W."/>
        </authorList>
    </citation>
    <scope>NUCLEOTIDE SEQUENCE [LARGE SCALE GENOMIC DNA]</scope>
    <source>
        <strain evidence="1 2">DSM 20118</strain>
    </source>
</reference>
<proteinExistence type="predicted"/>
<keyword evidence="2" id="KW-1185">Reference proteome</keyword>